<name>A0AAV7XE09_9NEOP</name>
<evidence type="ECO:0000313" key="4">
    <source>
        <dbReference type="Proteomes" id="UP001075354"/>
    </source>
</evidence>
<feature type="compositionally biased region" description="Low complexity" evidence="1">
    <location>
        <begin position="484"/>
        <end position="500"/>
    </location>
</feature>
<feature type="compositionally biased region" description="Polar residues" evidence="1">
    <location>
        <begin position="570"/>
        <end position="586"/>
    </location>
</feature>
<dbReference type="Pfam" id="PF15961">
    <property type="entry name" value="DUF4764"/>
    <property type="match status" value="1"/>
</dbReference>
<gene>
    <name evidence="3" type="ORF">ONE63_002050</name>
</gene>
<feature type="region of interest" description="Disordered" evidence="1">
    <location>
        <begin position="1243"/>
        <end position="1262"/>
    </location>
</feature>
<feature type="compositionally biased region" description="Basic residues" evidence="1">
    <location>
        <begin position="595"/>
        <end position="610"/>
    </location>
</feature>
<feature type="region of interest" description="Disordered" evidence="1">
    <location>
        <begin position="1170"/>
        <end position="1195"/>
    </location>
</feature>
<feature type="compositionally biased region" description="Basic and acidic residues" evidence="1">
    <location>
        <begin position="611"/>
        <end position="621"/>
    </location>
</feature>
<sequence length="1340" mass="144142">MTSGNECTEAARVVLVGQSLPVLLRGAADPEGTGTGSGGDISVDLLQQALQGASGMDADGVGDEGESAGEVSLDALSGGNNDVVAIIHGEEGQTHTIKLSLAEAQSLGLNFTGGSFPVALNDGSLVASVKVSSVEDGLTEDASCALSDSSLLQNVTCSNVATEGRIIDEEGNIVETSEPLQIIQPSLSSLLDEGMSQSLSIIPQYELDGTVTYAVKLKDQSDTVLGPDYHVLEPDSSAKTGLDIEEELKSSGLKQNLLHTSGAIGLATSVALNNNSTQSSNSIQMPISTLEALSKQMLLPVSSSSVPISVTLSIPTQSTVPSNPTCVSSNLAATSSGRFFRILTDPNSVGLNNIISTESSNISLNTMAPQQALAVAEQQAHLMTSTPTMLNVQSPPTVTFLGNKNIINQQGPMRQMITDKLPILPAPKNFSSTSFKASTAVKKMPIMTCAVAPAAIGTPSVQSPVMASVAPITPQPILGGAAVSKPTSSSSNLSKPLGSSENPIQLVQQGQTFHSMQALNQAQLRQIATVLQQKHLNTNTTSSKNVLFDEQTKTRIVYRVVYPEDVDLQQPPSSNDLNRNSTTQLPKSAGQANGRRGKPGRPKKTRRGKKINSEKHVEKTDQVAFPSGSSVLKPSEPIRDVVMEENGFQEEIPKVEKKKIVAARTRSGRVSRPPKHMMKDFKRLHHTDYREKDNDASDGGYSDYSNPEQTEKPKEIEFSPVLLFLAKKKFSRFTCPTCNKLYLGLGRMEKHFLQYPDHGSLEEFKKQLNTPVPVETPVSEDAAQEPKPPLTKNNILKGKKRNQGSCQSEKERSDIRKRKLKQALEACEISEVIEVAGPLVARYNSIWDLLLLRLMARDGLNTHKENSEETVPLQRNGVDGNDENFDPQSADSIKNRDVNFPARNGFRSTLNRVQWLLMELETLADTLQSLAGDVFQPPHLHGNEKTHVEINQKTVSDLLGVSCGMYSVNEEQFMKRIESFTTGSNSKTPEGTDGPPEKKFRNVDEAGDLITLRHEVTGSGMCPESLSSLSLVVKPVDDEKTMLAKLTEDMPFLNSSDDMICGSEDPDLSTDSKRDHDCDPAAGLQVVDDIVNERLKNLSENMNFSVPIQGDLGPSNINGEQSDLHMMTSFGGAETSIAVSNSSVIPSNLTESSKPAVSVSNMDLMSSYSMPSLSGPGTHDVNSAPSNDLPSLEPVSSQSMLGSFGMGLSSMTSFDTLQSQSSNVPHSEDSFLESLGSFETPLTQSCSSSNARGPSFDDGVMKSNGLLQPVAEQPETSRLPPKFISTFTPAITSDKSTFSISTAQRLQRSYLELDSGLDDGLDLDFEAFTQELSMTRNNSA</sequence>
<reference evidence="3" key="1">
    <citation type="submission" date="2022-12" db="EMBL/GenBank/DDBJ databases">
        <title>Chromosome-level genome assembly of the bean flower thrips Megalurothrips usitatus.</title>
        <authorList>
            <person name="Ma L."/>
            <person name="Liu Q."/>
            <person name="Li H."/>
            <person name="Cai W."/>
        </authorList>
    </citation>
    <scope>NUCLEOTIDE SEQUENCE</scope>
    <source>
        <strain evidence="3">Cailab_2022a</strain>
    </source>
</reference>
<accession>A0AAV7XE09</accession>
<feature type="compositionally biased region" description="Polar residues" evidence="1">
    <location>
        <begin position="1243"/>
        <end position="1252"/>
    </location>
</feature>
<feature type="region of interest" description="Disordered" evidence="1">
    <location>
        <begin position="776"/>
        <end position="814"/>
    </location>
</feature>
<protein>
    <recommendedName>
        <fullName evidence="2">DUF4764 domain-containing protein</fullName>
    </recommendedName>
</protein>
<feature type="domain" description="DUF4764" evidence="2">
    <location>
        <begin position="658"/>
        <end position="769"/>
    </location>
</feature>
<feature type="region of interest" description="Disordered" evidence="1">
    <location>
        <begin position="480"/>
        <end position="501"/>
    </location>
</feature>
<dbReference type="InterPro" id="IPR039946">
    <property type="entry name" value="ZN839"/>
</dbReference>
<evidence type="ECO:0000256" key="1">
    <source>
        <dbReference type="SAM" id="MobiDB-lite"/>
    </source>
</evidence>
<dbReference type="PANTHER" id="PTHR16116">
    <property type="entry name" value="ZINC FINGER PROTEIN 839"/>
    <property type="match status" value="1"/>
</dbReference>
<feature type="region of interest" description="Disordered" evidence="1">
    <location>
        <begin position="663"/>
        <end position="712"/>
    </location>
</feature>
<proteinExistence type="predicted"/>
<evidence type="ECO:0000259" key="2">
    <source>
        <dbReference type="Pfam" id="PF15961"/>
    </source>
</evidence>
<dbReference type="PANTHER" id="PTHR16116:SF5">
    <property type="entry name" value="ZINC FINGER PROTEIN 839"/>
    <property type="match status" value="1"/>
</dbReference>
<feature type="region of interest" description="Disordered" evidence="1">
    <location>
        <begin position="567"/>
        <end position="634"/>
    </location>
</feature>
<feature type="compositionally biased region" description="Basic and acidic residues" evidence="1">
    <location>
        <begin position="677"/>
        <end position="695"/>
    </location>
</feature>
<feature type="compositionally biased region" description="Polar residues" evidence="1">
    <location>
        <begin position="1180"/>
        <end position="1189"/>
    </location>
</feature>
<organism evidence="3 4">
    <name type="scientific">Megalurothrips usitatus</name>
    <name type="common">bean blossom thrips</name>
    <dbReference type="NCBI Taxonomy" id="439358"/>
    <lineage>
        <taxon>Eukaryota</taxon>
        <taxon>Metazoa</taxon>
        <taxon>Ecdysozoa</taxon>
        <taxon>Arthropoda</taxon>
        <taxon>Hexapoda</taxon>
        <taxon>Insecta</taxon>
        <taxon>Pterygota</taxon>
        <taxon>Neoptera</taxon>
        <taxon>Paraneoptera</taxon>
        <taxon>Thysanoptera</taxon>
        <taxon>Terebrantia</taxon>
        <taxon>Thripoidea</taxon>
        <taxon>Thripidae</taxon>
        <taxon>Megalurothrips</taxon>
    </lineage>
</organism>
<dbReference type="EMBL" id="JAPTSV010000011">
    <property type="protein sequence ID" value="KAJ1522910.1"/>
    <property type="molecule type" value="Genomic_DNA"/>
</dbReference>
<evidence type="ECO:0000313" key="3">
    <source>
        <dbReference type="EMBL" id="KAJ1522910.1"/>
    </source>
</evidence>
<feature type="compositionally biased region" description="Basic residues" evidence="1">
    <location>
        <begin position="663"/>
        <end position="676"/>
    </location>
</feature>
<dbReference type="InterPro" id="IPR031885">
    <property type="entry name" value="DUF4764"/>
</dbReference>
<comment type="caution">
    <text evidence="3">The sequence shown here is derived from an EMBL/GenBank/DDBJ whole genome shotgun (WGS) entry which is preliminary data.</text>
</comment>
<dbReference type="Proteomes" id="UP001075354">
    <property type="component" value="Chromosome 11"/>
</dbReference>
<keyword evidence="4" id="KW-1185">Reference proteome</keyword>